<dbReference type="Pfam" id="PF02668">
    <property type="entry name" value="TauD"/>
    <property type="match status" value="1"/>
</dbReference>
<name>A0ABZ0D1V8_9BURK</name>
<dbReference type="PANTHER" id="PTHR10696:SF56">
    <property type="entry name" value="TAUD_TFDA-LIKE DOMAIN-CONTAINING PROTEIN"/>
    <property type="match status" value="1"/>
</dbReference>
<keyword evidence="2 5" id="KW-0560">Oxidoreductase</keyword>
<feature type="domain" description="TauD/TfdA-like" evidence="4">
    <location>
        <begin position="6"/>
        <end position="243"/>
    </location>
</feature>
<keyword evidence="5" id="KW-0614">Plasmid</keyword>
<evidence type="ECO:0000313" key="6">
    <source>
        <dbReference type="Proteomes" id="UP001303946"/>
    </source>
</evidence>
<dbReference type="EC" id="1.14.11.-" evidence="5"/>
<dbReference type="EMBL" id="CP136337">
    <property type="protein sequence ID" value="WOB11176.1"/>
    <property type="molecule type" value="Genomic_DNA"/>
</dbReference>
<keyword evidence="6" id="KW-1185">Reference proteome</keyword>
<keyword evidence="3" id="KW-0045">Antibiotic biosynthesis</keyword>
<dbReference type="GO" id="GO:0051213">
    <property type="term" value="F:dioxygenase activity"/>
    <property type="evidence" value="ECO:0007669"/>
    <property type="project" value="UniProtKB-KW"/>
</dbReference>
<dbReference type="InterPro" id="IPR003819">
    <property type="entry name" value="TauD/TfdA-like"/>
</dbReference>
<geneLocation type="plasmid" evidence="5 6">
    <name>unnamed1</name>
</geneLocation>
<evidence type="ECO:0000259" key="4">
    <source>
        <dbReference type="Pfam" id="PF02668"/>
    </source>
</evidence>
<reference evidence="5 6" key="1">
    <citation type="submission" date="2023-10" db="EMBL/GenBank/DDBJ databases">
        <title>Bacteria for the degradation of biodegradable plastic PBAT(Polybutylene adipate terephthalate).</title>
        <authorList>
            <person name="Weon H.-Y."/>
            <person name="Yeon J."/>
        </authorList>
    </citation>
    <scope>NUCLEOTIDE SEQUENCE [LARGE SCALE GENOMIC DNA]</scope>
    <source>
        <strain evidence="5 6">SBD 7-3</strain>
        <plasmid evidence="5 6">unnamed1</plasmid>
    </source>
</reference>
<accession>A0ABZ0D1V8</accession>
<dbReference type="InterPro" id="IPR042098">
    <property type="entry name" value="TauD-like_sf"/>
</dbReference>
<sequence length="272" mass="30939">MKEFSDSIGQALKQHVAVYLSSVGIKDFSPSERAILAYAACLCLGNPTPTDSKQVIWDVKARARESQYITTFSETDHEAAYHTDTQYFPVPERLFALYCIQPARCNGGHSSILDARALREDLKQNHPRLLEALTSKTFPFRVPSAFASSLDPGLADVTLAPIFSSDVFMRYRLDMLEKGFQCVPELHDSEARWAIDQLEKLIKKTPNQAEFFMAEDSMVLVDNHLALHARTAFSDHERHLVRIRMRTEDQTVNNGKARMIQRRVEQAQRVHS</sequence>
<evidence type="ECO:0000256" key="2">
    <source>
        <dbReference type="ARBA" id="ARBA00023002"/>
    </source>
</evidence>
<dbReference type="Gene3D" id="3.60.130.10">
    <property type="entry name" value="Clavaminate synthase-like"/>
    <property type="match status" value="1"/>
</dbReference>
<evidence type="ECO:0000256" key="1">
    <source>
        <dbReference type="ARBA" id="ARBA00001954"/>
    </source>
</evidence>
<dbReference type="PANTHER" id="PTHR10696">
    <property type="entry name" value="GAMMA-BUTYROBETAINE HYDROXYLASE-RELATED"/>
    <property type="match status" value="1"/>
</dbReference>
<comment type="cofactor">
    <cofactor evidence="1">
        <name>Fe(2+)</name>
        <dbReference type="ChEBI" id="CHEBI:29033"/>
    </cofactor>
</comment>
<keyword evidence="5" id="KW-0223">Dioxygenase</keyword>
<dbReference type="RefSeq" id="WP_316704353.1">
    <property type="nucleotide sequence ID" value="NZ_CP136337.1"/>
</dbReference>
<dbReference type="InterPro" id="IPR050411">
    <property type="entry name" value="AlphaKG_dependent_hydroxylases"/>
</dbReference>
<dbReference type="SUPFAM" id="SSF51197">
    <property type="entry name" value="Clavaminate synthase-like"/>
    <property type="match status" value="1"/>
</dbReference>
<evidence type="ECO:0000256" key="3">
    <source>
        <dbReference type="ARBA" id="ARBA00023194"/>
    </source>
</evidence>
<organism evidence="5 6">
    <name type="scientific">Piscinibacter gummiphilus</name>
    <dbReference type="NCBI Taxonomy" id="946333"/>
    <lineage>
        <taxon>Bacteria</taxon>
        <taxon>Pseudomonadati</taxon>
        <taxon>Pseudomonadota</taxon>
        <taxon>Betaproteobacteria</taxon>
        <taxon>Burkholderiales</taxon>
        <taxon>Sphaerotilaceae</taxon>
        <taxon>Piscinibacter</taxon>
    </lineage>
</organism>
<gene>
    <name evidence="5" type="ORF">RXV79_27475</name>
</gene>
<proteinExistence type="predicted"/>
<protein>
    <submittedName>
        <fullName evidence="5">TauD/TfdA family dioxygenase</fullName>
        <ecNumber evidence="5">1.14.11.-</ecNumber>
    </submittedName>
</protein>
<evidence type="ECO:0000313" key="5">
    <source>
        <dbReference type="EMBL" id="WOB11176.1"/>
    </source>
</evidence>
<dbReference type="Proteomes" id="UP001303946">
    <property type="component" value="Plasmid unnamed1"/>
</dbReference>